<protein>
    <submittedName>
        <fullName evidence="2">Uncharacterized protein</fullName>
    </submittedName>
</protein>
<reference evidence="2" key="1">
    <citation type="submission" date="2023-03" db="EMBL/GenBank/DDBJ databases">
        <title>Actinoallomurus iriomotensis NBRC 103681.</title>
        <authorList>
            <person name="Ichikawa N."/>
            <person name="Sato H."/>
            <person name="Tonouchi N."/>
        </authorList>
    </citation>
    <scope>NUCLEOTIDE SEQUENCE</scope>
    <source>
        <strain evidence="2">NBRC 103681</strain>
    </source>
</reference>
<dbReference type="AlphaFoldDB" id="A0A9W6VRU0"/>
<dbReference type="EMBL" id="BSTJ01000006">
    <property type="protein sequence ID" value="GLY76852.1"/>
    <property type="molecule type" value="Genomic_DNA"/>
</dbReference>
<sequence>MSLWSTSRRSESSVPATSSMRMTAFRTWTWSTLSSEDTTRILSLDRAVVTPGRASPNTYRPSAPAANHFRKM</sequence>
<name>A0A9W6VRU0_9ACTN</name>
<evidence type="ECO:0000256" key="1">
    <source>
        <dbReference type="SAM" id="MobiDB-lite"/>
    </source>
</evidence>
<organism evidence="2 3">
    <name type="scientific">Actinoallomurus iriomotensis</name>
    <dbReference type="NCBI Taxonomy" id="478107"/>
    <lineage>
        <taxon>Bacteria</taxon>
        <taxon>Bacillati</taxon>
        <taxon>Actinomycetota</taxon>
        <taxon>Actinomycetes</taxon>
        <taxon>Streptosporangiales</taxon>
        <taxon>Thermomonosporaceae</taxon>
        <taxon>Actinoallomurus</taxon>
    </lineage>
</organism>
<proteinExistence type="predicted"/>
<accession>A0A9W6VRU0</accession>
<comment type="caution">
    <text evidence="2">The sequence shown here is derived from an EMBL/GenBank/DDBJ whole genome shotgun (WGS) entry which is preliminary data.</text>
</comment>
<gene>
    <name evidence="2" type="ORF">Airi01_051190</name>
</gene>
<evidence type="ECO:0000313" key="3">
    <source>
        <dbReference type="Proteomes" id="UP001165135"/>
    </source>
</evidence>
<evidence type="ECO:0000313" key="2">
    <source>
        <dbReference type="EMBL" id="GLY76852.1"/>
    </source>
</evidence>
<dbReference type="Proteomes" id="UP001165135">
    <property type="component" value="Unassembled WGS sequence"/>
</dbReference>
<feature type="region of interest" description="Disordered" evidence="1">
    <location>
        <begin position="53"/>
        <end position="72"/>
    </location>
</feature>